<proteinExistence type="inferred from homology"/>
<comment type="cofactor">
    <cofactor evidence="1 9">
        <name>pyridoxal 5'-phosphate</name>
        <dbReference type="ChEBI" id="CHEBI:597326"/>
    </cofactor>
</comment>
<dbReference type="KEGG" id="thd:BHV28_16290"/>
<evidence type="ECO:0000256" key="7">
    <source>
        <dbReference type="ARBA" id="ARBA00022898"/>
    </source>
</evidence>
<reference evidence="11 12" key="2">
    <citation type="journal article" date="2016" name="Sci. Rep.">
        <title>The genome of Rhizobiales bacteria in predatory ants reveals urease gene functions but no genes for nitrogen fixation.</title>
        <authorList>
            <person name="Neuvonen M.M."/>
            <person name="Tamarit D."/>
            <person name="Naslund K."/>
            <person name="Liebig J."/>
            <person name="Feldhaar H."/>
            <person name="Moran N.A."/>
            <person name="Guy L."/>
            <person name="Andersson S.G."/>
        </authorList>
    </citation>
    <scope>NUCLEOTIDE SEQUENCE [LARGE SCALE GENOMIC DNA]</scope>
    <source>
        <strain evidence="11 12">Hsal</strain>
    </source>
</reference>
<comment type="similarity">
    <text evidence="3 9">Belongs to the class-II pyridoxal-phosphate-dependent aminotransferase family. Histidinol-phosphate aminotransferase subfamily.</text>
</comment>
<keyword evidence="9" id="KW-0368">Histidine biosynthesis</keyword>
<keyword evidence="7 9" id="KW-0663">Pyridoxal phosphate</keyword>
<dbReference type="CDD" id="cd00609">
    <property type="entry name" value="AAT_like"/>
    <property type="match status" value="1"/>
</dbReference>
<evidence type="ECO:0000256" key="1">
    <source>
        <dbReference type="ARBA" id="ARBA00001933"/>
    </source>
</evidence>
<dbReference type="GO" id="GO:0000105">
    <property type="term" value="P:L-histidine biosynthetic process"/>
    <property type="evidence" value="ECO:0007669"/>
    <property type="project" value="UniProtKB-UniRule"/>
</dbReference>
<dbReference type="Pfam" id="PF00155">
    <property type="entry name" value="Aminotran_1_2"/>
    <property type="match status" value="1"/>
</dbReference>
<dbReference type="HAMAP" id="MF_01023">
    <property type="entry name" value="HisC_aminotrans_2"/>
    <property type="match status" value="1"/>
</dbReference>
<dbReference type="UniPathway" id="UPA00031">
    <property type="reaction ID" value="UER00012"/>
</dbReference>
<evidence type="ECO:0000256" key="6">
    <source>
        <dbReference type="ARBA" id="ARBA00022679"/>
    </source>
</evidence>
<keyword evidence="6 9" id="KW-0808">Transferase</keyword>
<dbReference type="InterPro" id="IPR015424">
    <property type="entry name" value="PyrdxlP-dep_Trfase"/>
</dbReference>
<dbReference type="NCBIfam" id="TIGR01141">
    <property type="entry name" value="hisC"/>
    <property type="match status" value="1"/>
</dbReference>
<comment type="subunit">
    <text evidence="4 9">Homodimer.</text>
</comment>
<dbReference type="InterPro" id="IPR005861">
    <property type="entry name" value="HisP_aminotrans"/>
</dbReference>
<evidence type="ECO:0000259" key="10">
    <source>
        <dbReference type="Pfam" id="PF00155"/>
    </source>
</evidence>
<evidence type="ECO:0000256" key="3">
    <source>
        <dbReference type="ARBA" id="ARBA00007970"/>
    </source>
</evidence>
<sequence>MADESINARPVPKAGIMDIAAYVPGKNAGAAGGRVYKLSSNETPLGASPAAIEAYRQAAGNLALYPDGAAQHLREAIARVFALPADRIMIGNGSDELLGLLAQTYLATGDEGIVTEHGFTVYSIQIRAAGATVVTVKEKDCRVDVDAVLAAVTLRTRIVFITNPGNPTGTYLNRDEIRRLATGLPKNVLLVLDSAYAEYVPEEDYDCGLQLALTTDNVVMTRTFSKIYGLAALRVGWMVAPAHVLDAVNRVRGPFNVNQAAQAAAAAAIADTDFIEKAVAFNAQWRDWLTRELTAPGLKVTPSVTNFLLVHFPPGLSKTAAEADHDLQSRGYILRGVASYGFPDALRLSIGSEEANRGVVAALKELLQENV</sequence>
<keyword evidence="9" id="KW-0028">Amino-acid biosynthesis</keyword>
<evidence type="ECO:0000256" key="4">
    <source>
        <dbReference type="ARBA" id="ARBA00011738"/>
    </source>
</evidence>
<keyword evidence="12" id="KW-1185">Reference proteome</keyword>
<dbReference type="PANTHER" id="PTHR43643">
    <property type="entry name" value="HISTIDINOL-PHOSPHATE AMINOTRANSFERASE 2"/>
    <property type="match status" value="1"/>
</dbReference>
<comment type="catalytic activity">
    <reaction evidence="8 9">
        <text>L-histidinol phosphate + 2-oxoglutarate = 3-(imidazol-4-yl)-2-oxopropyl phosphate + L-glutamate</text>
        <dbReference type="Rhea" id="RHEA:23744"/>
        <dbReference type="ChEBI" id="CHEBI:16810"/>
        <dbReference type="ChEBI" id="CHEBI:29985"/>
        <dbReference type="ChEBI" id="CHEBI:57766"/>
        <dbReference type="ChEBI" id="CHEBI:57980"/>
        <dbReference type="EC" id="2.6.1.9"/>
    </reaction>
</comment>
<comment type="pathway">
    <text evidence="2 9">Amino-acid biosynthesis; L-histidine biosynthesis; L-histidine from 5-phospho-alpha-D-ribose 1-diphosphate: step 7/9.</text>
</comment>
<reference evidence="11 12" key="1">
    <citation type="journal article" date="2010" name="Science">
        <title>Genomic comparison of the ants Camponotus floridanus and Harpegnathos saltator.</title>
        <authorList>
            <person name="Bonasio R."/>
            <person name="Zhang G."/>
            <person name="Ye C."/>
            <person name="Mutti N.S."/>
            <person name="Fang X."/>
            <person name="Qin N."/>
            <person name="Donahue G."/>
            <person name="Yang P."/>
            <person name="Li Q."/>
            <person name="Li C."/>
            <person name="Zhang P."/>
            <person name="Huang Z."/>
            <person name="Berger S.L."/>
            <person name="Reinberg D."/>
            <person name="Wang J."/>
            <person name="Liebig J."/>
        </authorList>
    </citation>
    <scope>NUCLEOTIDE SEQUENCE [LARGE SCALE GENOMIC DNA]</scope>
    <source>
        <strain evidence="11 12">Hsal</strain>
    </source>
</reference>
<feature type="domain" description="Aminotransferase class I/classII large" evidence="10">
    <location>
        <begin position="35"/>
        <end position="363"/>
    </location>
</feature>
<evidence type="ECO:0000256" key="5">
    <source>
        <dbReference type="ARBA" id="ARBA00022576"/>
    </source>
</evidence>
<dbReference type="AlphaFoldDB" id="A0A1U9JWQ1"/>
<organism evidence="11 12">
    <name type="scientific">Candidatus Tokpelaia hoelldobleri</name>
    <dbReference type="NCBI Taxonomy" id="1902579"/>
    <lineage>
        <taxon>Bacteria</taxon>
        <taxon>Pseudomonadati</taxon>
        <taxon>Pseudomonadota</taxon>
        <taxon>Alphaproteobacteria</taxon>
        <taxon>Hyphomicrobiales</taxon>
        <taxon>Candidatus Tokpelaia</taxon>
    </lineage>
</organism>
<evidence type="ECO:0000313" key="12">
    <source>
        <dbReference type="Proteomes" id="UP000188912"/>
    </source>
</evidence>
<dbReference type="SUPFAM" id="SSF53383">
    <property type="entry name" value="PLP-dependent transferases"/>
    <property type="match status" value="1"/>
</dbReference>
<dbReference type="PANTHER" id="PTHR43643:SF3">
    <property type="entry name" value="HISTIDINOL-PHOSPHATE AMINOTRANSFERASE"/>
    <property type="match status" value="1"/>
</dbReference>
<gene>
    <name evidence="9 11" type="primary">hisC</name>
    <name evidence="11" type="ORF">BHV28_16290</name>
</gene>
<evidence type="ECO:0000256" key="9">
    <source>
        <dbReference type="HAMAP-Rule" id="MF_01023"/>
    </source>
</evidence>
<dbReference type="STRING" id="1902579.BHV28_16290"/>
<evidence type="ECO:0000256" key="8">
    <source>
        <dbReference type="ARBA" id="ARBA00047481"/>
    </source>
</evidence>
<dbReference type="Proteomes" id="UP000188912">
    <property type="component" value="Chromosome"/>
</dbReference>
<dbReference type="Gene3D" id="3.40.640.10">
    <property type="entry name" value="Type I PLP-dependent aspartate aminotransferase-like (Major domain)"/>
    <property type="match status" value="1"/>
</dbReference>
<dbReference type="Gene3D" id="3.90.1150.10">
    <property type="entry name" value="Aspartate Aminotransferase, domain 1"/>
    <property type="match status" value="1"/>
</dbReference>
<evidence type="ECO:0000256" key="2">
    <source>
        <dbReference type="ARBA" id="ARBA00005011"/>
    </source>
</evidence>
<protein>
    <recommendedName>
        <fullName evidence="9">Histidinol-phosphate aminotransferase</fullName>
        <ecNumber evidence="9">2.6.1.9</ecNumber>
    </recommendedName>
    <alternativeName>
        <fullName evidence="9">Imidazole acetol-phosphate transaminase</fullName>
    </alternativeName>
</protein>
<name>A0A1U9JWQ1_9HYPH</name>
<keyword evidence="5 9" id="KW-0032">Aminotransferase</keyword>
<feature type="modified residue" description="N6-(pyridoxal phosphate)lysine" evidence="9">
    <location>
        <position position="226"/>
    </location>
</feature>
<accession>A0A1U9JWQ1</accession>
<dbReference type="EMBL" id="CP017315">
    <property type="protein sequence ID" value="AQS42307.1"/>
    <property type="molecule type" value="Genomic_DNA"/>
</dbReference>
<evidence type="ECO:0000313" key="11">
    <source>
        <dbReference type="EMBL" id="AQS42307.1"/>
    </source>
</evidence>
<dbReference type="InterPro" id="IPR015421">
    <property type="entry name" value="PyrdxlP-dep_Trfase_major"/>
</dbReference>
<dbReference type="InterPro" id="IPR015422">
    <property type="entry name" value="PyrdxlP-dep_Trfase_small"/>
</dbReference>
<dbReference type="InterPro" id="IPR050106">
    <property type="entry name" value="HistidinolP_aminotransfase"/>
</dbReference>
<dbReference type="GO" id="GO:0004400">
    <property type="term" value="F:histidinol-phosphate transaminase activity"/>
    <property type="evidence" value="ECO:0007669"/>
    <property type="project" value="UniProtKB-UniRule"/>
</dbReference>
<dbReference type="EC" id="2.6.1.9" evidence="9"/>
<dbReference type="InterPro" id="IPR004839">
    <property type="entry name" value="Aminotransferase_I/II_large"/>
</dbReference>
<dbReference type="GO" id="GO:0030170">
    <property type="term" value="F:pyridoxal phosphate binding"/>
    <property type="evidence" value="ECO:0007669"/>
    <property type="project" value="InterPro"/>
</dbReference>